<dbReference type="Pfam" id="PF00482">
    <property type="entry name" value="T2SSF"/>
    <property type="match status" value="1"/>
</dbReference>
<keyword evidence="5 6" id="KW-0472">Membrane</keyword>
<dbReference type="OrthoDB" id="9810662at2"/>
<evidence type="ECO:0000256" key="3">
    <source>
        <dbReference type="ARBA" id="ARBA00022692"/>
    </source>
</evidence>
<dbReference type="GO" id="GO:0005886">
    <property type="term" value="C:plasma membrane"/>
    <property type="evidence" value="ECO:0007669"/>
    <property type="project" value="UniProtKB-SubCell"/>
</dbReference>
<feature type="transmembrane region" description="Helical" evidence="6">
    <location>
        <begin position="6"/>
        <end position="25"/>
    </location>
</feature>
<dbReference type="PANTHER" id="PTHR35007:SF2">
    <property type="entry name" value="PILUS ASSEMBLE PROTEIN"/>
    <property type="match status" value="1"/>
</dbReference>
<dbReference type="Proteomes" id="UP000324536">
    <property type="component" value="Chromosome"/>
</dbReference>
<dbReference type="EMBL" id="CP043506">
    <property type="protein sequence ID" value="QEO17615.1"/>
    <property type="molecule type" value="Genomic_DNA"/>
</dbReference>
<dbReference type="RefSeq" id="WP_149279292.1">
    <property type="nucleotide sequence ID" value="NZ_CP043506.1"/>
</dbReference>
<accession>A0A5C1YPY4</accession>
<keyword evidence="9" id="KW-1185">Reference proteome</keyword>
<name>A0A5C1YPY4_9PROT</name>
<evidence type="ECO:0000256" key="1">
    <source>
        <dbReference type="ARBA" id="ARBA00004651"/>
    </source>
</evidence>
<proteinExistence type="predicted"/>
<feature type="transmembrane region" description="Helical" evidence="6">
    <location>
        <begin position="98"/>
        <end position="121"/>
    </location>
</feature>
<feature type="domain" description="Type II secretion system protein GspF" evidence="7">
    <location>
        <begin position="166"/>
        <end position="294"/>
    </location>
</feature>
<evidence type="ECO:0000259" key="7">
    <source>
        <dbReference type="Pfam" id="PF00482"/>
    </source>
</evidence>
<evidence type="ECO:0000256" key="2">
    <source>
        <dbReference type="ARBA" id="ARBA00022475"/>
    </source>
</evidence>
<evidence type="ECO:0000313" key="8">
    <source>
        <dbReference type="EMBL" id="QEO17615.1"/>
    </source>
</evidence>
<evidence type="ECO:0000256" key="4">
    <source>
        <dbReference type="ARBA" id="ARBA00022989"/>
    </source>
</evidence>
<gene>
    <name evidence="8" type="ORF">FLP30_07655</name>
</gene>
<dbReference type="PANTHER" id="PTHR35007">
    <property type="entry name" value="INTEGRAL MEMBRANE PROTEIN-RELATED"/>
    <property type="match status" value="1"/>
</dbReference>
<evidence type="ECO:0000256" key="5">
    <source>
        <dbReference type="ARBA" id="ARBA00023136"/>
    </source>
</evidence>
<reference evidence="8 9" key="1">
    <citation type="submission" date="2019-09" db="EMBL/GenBank/DDBJ databases">
        <title>Genome sequencing of strain KACC 21233.</title>
        <authorList>
            <person name="Heo J."/>
            <person name="Kim S.-J."/>
            <person name="Kim J.-S."/>
            <person name="Hong S.-B."/>
            <person name="Kwon S.-W."/>
        </authorList>
    </citation>
    <scope>NUCLEOTIDE SEQUENCE [LARGE SCALE GENOMIC DNA]</scope>
    <source>
        <strain evidence="8 9">KACC 21233</strain>
    </source>
</reference>
<sequence>MTAVMGLGIVLAVWAMAGFAYLFVLNMRYSQRQHRLQAVRRFALPHAGRVRSGFSLAASFRRFGIWLEGSGFIPAGTLAEMRAGTQAHARSGEQIFHVFLGIKVFLLLLGCVLFVGCFFLLGHRSFMHILLPVAFPVLGLVAPDMVLSARYKRYLTGVERGMPDALDLLVICVEAGMPAEVAIARVAREMGRLNADVANEFRMTVQDMQVMPDRYEVFKQMARRTGLPVMKQLSSVLVQSFELGTPLAEAFRTLAADMKQEAVLRYQTQVAQLPVFMTLPMILFILPVLFIIVLAPVVLKVLS</sequence>
<dbReference type="AlphaFoldDB" id="A0A5C1YPY4"/>
<feature type="transmembrane region" description="Helical" evidence="6">
    <location>
        <begin position="127"/>
        <end position="147"/>
    </location>
</feature>
<dbReference type="KEGG" id="acek:FLP30_07655"/>
<comment type="subcellular location">
    <subcellularLocation>
        <location evidence="1">Cell membrane</location>
        <topology evidence="1">Multi-pass membrane protein</topology>
    </subcellularLocation>
</comment>
<keyword evidence="4 6" id="KW-1133">Transmembrane helix</keyword>
<organism evidence="8 9">
    <name type="scientific">Acetobacter vaccinii</name>
    <dbReference type="NCBI Taxonomy" id="2592655"/>
    <lineage>
        <taxon>Bacteria</taxon>
        <taxon>Pseudomonadati</taxon>
        <taxon>Pseudomonadota</taxon>
        <taxon>Alphaproteobacteria</taxon>
        <taxon>Acetobacterales</taxon>
        <taxon>Acetobacteraceae</taxon>
        <taxon>Acetobacter</taxon>
    </lineage>
</organism>
<keyword evidence="2" id="KW-1003">Cell membrane</keyword>
<evidence type="ECO:0000313" key="9">
    <source>
        <dbReference type="Proteomes" id="UP000324536"/>
    </source>
</evidence>
<feature type="transmembrane region" description="Helical" evidence="6">
    <location>
        <begin position="275"/>
        <end position="299"/>
    </location>
</feature>
<protein>
    <submittedName>
        <fullName evidence="8">Type II secretion system F family protein</fullName>
    </submittedName>
</protein>
<evidence type="ECO:0000256" key="6">
    <source>
        <dbReference type="SAM" id="Phobius"/>
    </source>
</evidence>
<keyword evidence="3 6" id="KW-0812">Transmembrane</keyword>
<dbReference type="InterPro" id="IPR018076">
    <property type="entry name" value="T2SS_GspF_dom"/>
</dbReference>